<dbReference type="AlphaFoldDB" id="A0A7M5U1M3"/>
<dbReference type="InterPro" id="IPR029421">
    <property type="entry name" value="MTBP_N"/>
</dbReference>
<evidence type="ECO:0000313" key="3">
    <source>
        <dbReference type="Proteomes" id="UP000594262"/>
    </source>
</evidence>
<dbReference type="Proteomes" id="UP000594262">
    <property type="component" value="Unplaced"/>
</dbReference>
<proteinExistence type="predicted"/>
<organism evidence="2 3">
    <name type="scientific">Clytia hemisphaerica</name>
    <dbReference type="NCBI Taxonomy" id="252671"/>
    <lineage>
        <taxon>Eukaryota</taxon>
        <taxon>Metazoa</taxon>
        <taxon>Cnidaria</taxon>
        <taxon>Hydrozoa</taxon>
        <taxon>Hydroidolina</taxon>
        <taxon>Leptothecata</taxon>
        <taxon>Obeliida</taxon>
        <taxon>Clytiidae</taxon>
        <taxon>Clytia</taxon>
    </lineage>
</organism>
<evidence type="ECO:0000259" key="1">
    <source>
        <dbReference type="Pfam" id="PF14918"/>
    </source>
</evidence>
<accession>A0A7M5U1M3</accession>
<protein>
    <recommendedName>
        <fullName evidence="1">DM2 domain-containing protein</fullName>
    </recommendedName>
</protein>
<dbReference type="EnsemblMetazoa" id="CLYHEMT004974.1">
    <property type="protein sequence ID" value="CLYHEMP004974.1"/>
    <property type="gene ID" value="CLYHEMG004974"/>
</dbReference>
<dbReference type="Pfam" id="PF14918">
    <property type="entry name" value="MTBP_N"/>
    <property type="match status" value="1"/>
</dbReference>
<evidence type="ECO:0000313" key="2">
    <source>
        <dbReference type="EnsemblMetazoa" id="CLYHEMP004974.1"/>
    </source>
</evidence>
<keyword evidence="3" id="KW-1185">Reference proteome</keyword>
<feature type="domain" description="DM2" evidence="1">
    <location>
        <begin position="61"/>
        <end position="214"/>
    </location>
</feature>
<sequence length="432" mass="50586">MNTWRVYLSFSLKGTQKLFHILSEVDEPKLSNAAIVFPPSFLLNGSNSSDTWHCCYTWNKNFQHDTLQEMTNTFKHLNKDNSECNNHEDDVEFITDCVHQLANEIPSTGISLLEIYVFLGDEVYNDDLHMDLFLALKRLELWNNALMMLIEEDGNDGSTRSWTDLFNFEVITHEMFHKHHTLTPLWGGAVTLLMEKRSSHLPIGKWYLQATQESTKDGKDRKDEFFKNILGKRLTNGIAFGNNIEIAACVQQEDLPYHLMYPVKYTLHSLNEKTGFDFFKFCSKIKGCWCMAFLRYDFSKQTITPERTREEWMQHIQESLSHYLCVDYSWSRLRHHCVMFVRYSELNNQDKTSTESSCILDVYFLRHRPFFNANGYLELLKKCDDGLENSLADEKLEASNQYTSQAVELIHPSEWCEKQAWYLRENASNVGK</sequence>
<reference evidence="2" key="1">
    <citation type="submission" date="2021-01" db="UniProtKB">
        <authorList>
            <consortium name="EnsemblMetazoa"/>
        </authorList>
    </citation>
    <scope>IDENTIFICATION</scope>
</reference>
<name>A0A7M5U1M3_9CNID</name>